<dbReference type="SUPFAM" id="SSF50630">
    <property type="entry name" value="Acid proteases"/>
    <property type="match status" value="1"/>
</dbReference>
<evidence type="ECO:0000313" key="8">
    <source>
        <dbReference type="Proteomes" id="UP001174694"/>
    </source>
</evidence>
<dbReference type="InterPro" id="IPR001461">
    <property type="entry name" value="Aspartic_peptidase_A1"/>
</dbReference>
<dbReference type="GO" id="GO:0004190">
    <property type="term" value="F:aspartic-type endopeptidase activity"/>
    <property type="evidence" value="ECO:0007669"/>
    <property type="project" value="InterPro"/>
</dbReference>
<evidence type="ECO:0000256" key="3">
    <source>
        <dbReference type="SAM" id="MobiDB-lite"/>
    </source>
</evidence>
<keyword evidence="4" id="KW-0472">Membrane</keyword>
<keyword evidence="4" id="KW-1133">Transmembrane helix</keyword>
<evidence type="ECO:0000313" key="7">
    <source>
        <dbReference type="EMBL" id="KAJ9137700.1"/>
    </source>
</evidence>
<feature type="disulfide bond" evidence="2">
    <location>
        <begin position="87"/>
        <end position="94"/>
    </location>
</feature>
<dbReference type="Pfam" id="PF00026">
    <property type="entry name" value="Asp"/>
    <property type="match status" value="1"/>
</dbReference>
<evidence type="ECO:0000256" key="2">
    <source>
        <dbReference type="PIRSR" id="PIRSR601461-2"/>
    </source>
</evidence>
<sequence>MKTSLRSALLCVGLAQAQVRLSFSRQSAAPTAKHERARDDTPSAPLWTNEWTYIVNASVGTPAQEVELVLSPSSAYTWVIDTNADYCTRYSDYCNWGTFNYKRSSTFALEDHSSDDDYYSYSDGGDFYVETDDGTYGYGVYFSDTLTLGGVEVTDLSMGLVNQTNHYVGMLGLGYNDSSYDNFPDRLLGQDLINTTAYSIWLDDADASAGSILFGAVDAAKFDGTLARIDASQSSQYDSYSYTTGSLAFMVDLYSINGTSNSSELLAVDSNQLPLSVAVSPPDSVSNLPSVLAEQIWEVVGATYDSYYGVAIVPCSARNASNVFTFALGDWRGPVVTATMEDLVVPHGQYATDSYYNYDIDDPENWCVFGIQNGSSYYSYSSSGYWNLGSTLLRRTYTVFDLVNSEVAFAPVKFGAADEAVVPFASYGAAVPSATKVCPASGCATTTARATATRRPGSSSTGSSGSGSGSGSSDDGSLNNGDDSGPHLPSVGAVVGAAVGAAAGALLIGGIILLAIRNRRAKKARDDAAEKGTLAPSVSDAGAPEVGEPPRAHTRDGFLAPPLPGRPVGRVPSIEVTPAILPTAPEPPAAAAPTMPPPAVPEPTEAPPAAPVPAEQPGEAGKGKEPGR</sequence>
<evidence type="ECO:0000259" key="6">
    <source>
        <dbReference type="PROSITE" id="PS51767"/>
    </source>
</evidence>
<feature type="compositionally biased region" description="Low complexity" evidence="3">
    <location>
        <begin position="566"/>
        <end position="583"/>
    </location>
</feature>
<feature type="chain" id="PRO_5041399790" evidence="5">
    <location>
        <begin position="18"/>
        <end position="628"/>
    </location>
</feature>
<dbReference type="PROSITE" id="PS51767">
    <property type="entry name" value="PEPTIDASE_A1"/>
    <property type="match status" value="1"/>
</dbReference>
<feature type="compositionally biased region" description="Pro residues" evidence="3">
    <location>
        <begin position="584"/>
        <end position="611"/>
    </location>
</feature>
<feature type="compositionally biased region" description="Low complexity" evidence="3">
    <location>
        <begin position="448"/>
        <end position="463"/>
    </location>
</feature>
<keyword evidence="4" id="KW-0812">Transmembrane</keyword>
<reference evidence="7" key="1">
    <citation type="submission" date="2022-07" db="EMBL/GenBank/DDBJ databases">
        <title>Fungi with potential for degradation of polypropylene.</title>
        <authorList>
            <person name="Gostincar C."/>
        </authorList>
    </citation>
    <scope>NUCLEOTIDE SEQUENCE</scope>
    <source>
        <strain evidence="7">EXF-13308</strain>
    </source>
</reference>
<evidence type="ECO:0000256" key="1">
    <source>
        <dbReference type="ARBA" id="ARBA00007447"/>
    </source>
</evidence>
<feature type="compositionally biased region" description="Low complexity" evidence="3">
    <location>
        <begin position="471"/>
        <end position="483"/>
    </location>
</feature>
<comment type="similarity">
    <text evidence="1">Belongs to the peptidase A1 family.</text>
</comment>
<proteinExistence type="inferred from homology"/>
<keyword evidence="2" id="KW-1015">Disulfide bond</keyword>
<dbReference type="Proteomes" id="UP001174694">
    <property type="component" value="Unassembled WGS sequence"/>
</dbReference>
<keyword evidence="7" id="KW-0378">Hydrolase</keyword>
<dbReference type="Gene3D" id="2.40.70.10">
    <property type="entry name" value="Acid Proteases"/>
    <property type="match status" value="2"/>
</dbReference>
<evidence type="ECO:0000256" key="4">
    <source>
        <dbReference type="SAM" id="Phobius"/>
    </source>
</evidence>
<dbReference type="GO" id="GO:0006508">
    <property type="term" value="P:proteolysis"/>
    <property type="evidence" value="ECO:0007669"/>
    <property type="project" value="UniProtKB-KW"/>
</dbReference>
<feature type="region of interest" description="Disordered" evidence="3">
    <location>
        <begin position="525"/>
        <end position="628"/>
    </location>
</feature>
<feature type="transmembrane region" description="Helical" evidence="4">
    <location>
        <begin position="493"/>
        <end position="516"/>
    </location>
</feature>
<organism evidence="7 8">
    <name type="scientific">Pleurostoma richardsiae</name>
    <dbReference type="NCBI Taxonomy" id="41990"/>
    <lineage>
        <taxon>Eukaryota</taxon>
        <taxon>Fungi</taxon>
        <taxon>Dikarya</taxon>
        <taxon>Ascomycota</taxon>
        <taxon>Pezizomycotina</taxon>
        <taxon>Sordariomycetes</taxon>
        <taxon>Sordariomycetidae</taxon>
        <taxon>Calosphaeriales</taxon>
        <taxon>Pleurostomataceae</taxon>
        <taxon>Pleurostoma</taxon>
    </lineage>
</organism>
<dbReference type="PRINTS" id="PR00792">
    <property type="entry name" value="PEPSIN"/>
</dbReference>
<dbReference type="InterPro" id="IPR021109">
    <property type="entry name" value="Peptidase_aspartic_dom_sf"/>
</dbReference>
<dbReference type="PANTHER" id="PTHR47966:SF73">
    <property type="entry name" value="PEPTIDASE A1 DOMAIN-CONTAINING PROTEIN"/>
    <property type="match status" value="1"/>
</dbReference>
<gene>
    <name evidence="7" type="ORF">NKR23_g8923</name>
</gene>
<dbReference type="AlphaFoldDB" id="A0AA38RH50"/>
<dbReference type="EMBL" id="JANBVO010000033">
    <property type="protein sequence ID" value="KAJ9137700.1"/>
    <property type="molecule type" value="Genomic_DNA"/>
</dbReference>
<feature type="region of interest" description="Disordered" evidence="3">
    <location>
        <begin position="448"/>
        <end position="485"/>
    </location>
</feature>
<dbReference type="InterPro" id="IPR033121">
    <property type="entry name" value="PEPTIDASE_A1"/>
</dbReference>
<accession>A0AA38RH50</accession>
<keyword evidence="5" id="KW-0732">Signal</keyword>
<feature type="domain" description="Peptidase A1" evidence="6">
    <location>
        <begin position="53"/>
        <end position="410"/>
    </location>
</feature>
<evidence type="ECO:0000256" key="5">
    <source>
        <dbReference type="SAM" id="SignalP"/>
    </source>
</evidence>
<keyword evidence="7" id="KW-0645">Protease</keyword>
<protein>
    <submittedName>
        <fullName evidence="7">Acid protease</fullName>
    </submittedName>
</protein>
<dbReference type="PANTHER" id="PTHR47966">
    <property type="entry name" value="BETA-SITE APP-CLEAVING ENZYME, ISOFORM A-RELATED"/>
    <property type="match status" value="1"/>
</dbReference>
<name>A0AA38RH50_9PEZI</name>
<keyword evidence="8" id="KW-1185">Reference proteome</keyword>
<feature type="signal peptide" evidence="5">
    <location>
        <begin position="1"/>
        <end position="17"/>
    </location>
</feature>
<comment type="caution">
    <text evidence="7">The sequence shown here is derived from an EMBL/GenBank/DDBJ whole genome shotgun (WGS) entry which is preliminary data.</text>
</comment>